<feature type="transmembrane region" description="Helical" evidence="1">
    <location>
        <begin position="56"/>
        <end position="80"/>
    </location>
</feature>
<keyword evidence="1" id="KW-1133">Transmembrane helix</keyword>
<protein>
    <submittedName>
        <fullName evidence="2">Uncharacterized protein</fullName>
    </submittedName>
</protein>
<keyword evidence="1" id="KW-0812">Transmembrane</keyword>
<feature type="transmembrane region" description="Helical" evidence="1">
    <location>
        <begin position="28"/>
        <end position="50"/>
    </location>
</feature>
<comment type="caution">
    <text evidence="2">The sequence shown here is derived from an EMBL/GenBank/DDBJ whole genome shotgun (WGS) entry which is preliminary data.</text>
</comment>
<keyword evidence="1" id="KW-0472">Membrane</keyword>
<gene>
    <name evidence="2" type="primary">AVEN_11023_1</name>
    <name evidence="2" type="ORF">TNIN_170221</name>
</gene>
<reference evidence="2" key="1">
    <citation type="submission" date="2020-08" db="EMBL/GenBank/DDBJ databases">
        <title>Multicomponent nature underlies the extraordinary mechanical properties of spider dragline silk.</title>
        <authorList>
            <person name="Kono N."/>
            <person name="Nakamura H."/>
            <person name="Mori M."/>
            <person name="Yoshida Y."/>
            <person name="Ohtoshi R."/>
            <person name="Malay A.D."/>
            <person name="Moran D.A.P."/>
            <person name="Tomita M."/>
            <person name="Numata K."/>
            <person name="Arakawa K."/>
        </authorList>
    </citation>
    <scope>NUCLEOTIDE SEQUENCE</scope>
</reference>
<evidence type="ECO:0000313" key="3">
    <source>
        <dbReference type="Proteomes" id="UP000886998"/>
    </source>
</evidence>
<dbReference type="Proteomes" id="UP000886998">
    <property type="component" value="Unassembled WGS sequence"/>
</dbReference>
<name>A0A8X7BTP4_9ARAC</name>
<sequence length="138" mass="15810">MPSRLLVSQYFTILNIVDMLQKIFSEPIFVMILMNFLHMFSMLSYFISFFKHQFTVVVIGEVVVVIATATLSTVVIIIFASRMTDTNQSIKKMFQTYKESRILASYKGDGVVFELAIERENVLLSACDTVSFRKSLIL</sequence>
<evidence type="ECO:0000313" key="2">
    <source>
        <dbReference type="EMBL" id="GFY42257.1"/>
    </source>
</evidence>
<dbReference type="AlphaFoldDB" id="A0A8X7BTP4"/>
<dbReference type="EMBL" id="BMAV01002977">
    <property type="protein sequence ID" value="GFY42257.1"/>
    <property type="molecule type" value="Genomic_DNA"/>
</dbReference>
<organism evidence="2 3">
    <name type="scientific">Trichonephila inaurata madagascariensis</name>
    <dbReference type="NCBI Taxonomy" id="2747483"/>
    <lineage>
        <taxon>Eukaryota</taxon>
        <taxon>Metazoa</taxon>
        <taxon>Ecdysozoa</taxon>
        <taxon>Arthropoda</taxon>
        <taxon>Chelicerata</taxon>
        <taxon>Arachnida</taxon>
        <taxon>Araneae</taxon>
        <taxon>Araneomorphae</taxon>
        <taxon>Entelegynae</taxon>
        <taxon>Araneoidea</taxon>
        <taxon>Nephilidae</taxon>
        <taxon>Trichonephila</taxon>
        <taxon>Trichonephila inaurata</taxon>
    </lineage>
</organism>
<accession>A0A8X7BTP4</accession>
<keyword evidence="3" id="KW-1185">Reference proteome</keyword>
<proteinExistence type="predicted"/>
<evidence type="ECO:0000256" key="1">
    <source>
        <dbReference type="SAM" id="Phobius"/>
    </source>
</evidence>
<dbReference type="OrthoDB" id="10528427at2759"/>